<organism evidence="3 4">
    <name type="scientific">Chrysochromulina tobinii</name>
    <dbReference type="NCBI Taxonomy" id="1460289"/>
    <lineage>
        <taxon>Eukaryota</taxon>
        <taxon>Haptista</taxon>
        <taxon>Haptophyta</taxon>
        <taxon>Prymnesiophyceae</taxon>
        <taxon>Prymnesiales</taxon>
        <taxon>Chrysochromulinaceae</taxon>
        <taxon>Chrysochromulina</taxon>
    </lineage>
</organism>
<keyword evidence="3" id="KW-0675">Receptor</keyword>
<evidence type="ECO:0000313" key="3">
    <source>
        <dbReference type="EMBL" id="KOO31923.1"/>
    </source>
</evidence>
<protein>
    <submittedName>
        <fullName evidence="3">Opioid growth factor receptor region</fullName>
    </submittedName>
</protein>
<evidence type="ECO:0000313" key="4">
    <source>
        <dbReference type="Proteomes" id="UP000037460"/>
    </source>
</evidence>
<comment type="caution">
    <text evidence="3">The sequence shown here is derived from an EMBL/GenBank/DDBJ whole genome shotgun (WGS) entry which is preliminary data.</text>
</comment>
<dbReference type="PANTHER" id="PTHR14015">
    <property type="entry name" value="OPIOID GROWTH FACTOR RECEPTOR OGFR ZETA-TYPE OPIOID RECEPTOR"/>
    <property type="match status" value="1"/>
</dbReference>
<proteinExistence type="inferred from homology"/>
<dbReference type="GO" id="GO:0140625">
    <property type="term" value="F:opioid growth factor receptor activity"/>
    <property type="evidence" value="ECO:0007669"/>
    <property type="project" value="InterPro"/>
</dbReference>
<gene>
    <name evidence="3" type="ORF">Ctob_014986</name>
</gene>
<comment type="similarity">
    <text evidence="1">Belongs to the opioid growth factor receptor family.</text>
</comment>
<sequence>METNMAQFMRRMMGLPESAPNPNDPDPNLLFYMNEIESRPDGALIDMMHEQWWGDFDRLEMHHGYIQWLFPVFEAAGMNWESSPLTKDAAKQIRESEVAQQRVLKSYKLMLNFYGFKLADEITGRLERDPEVFEKGIDNLNMSSHNYLRISRILISLGELGFHRYKRPLLEALTAEVESGTLSNAARSLHTFWRPLVEQEDSAPYRAKTLEDPEDRAEGCLFRDGGALHRFP</sequence>
<evidence type="ECO:0000259" key="2">
    <source>
        <dbReference type="Pfam" id="PF04664"/>
    </source>
</evidence>
<evidence type="ECO:0000256" key="1">
    <source>
        <dbReference type="ARBA" id="ARBA00010365"/>
    </source>
</evidence>
<name>A0A0M0K0L1_9EUKA</name>
<dbReference type="Pfam" id="PF04664">
    <property type="entry name" value="OGFr_N"/>
    <property type="match status" value="1"/>
</dbReference>
<dbReference type="InterPro" id="IPR039574">
    <property type="entry name" value="OGFr"/>
</dbReference>
<dbReference type="GO" id="GO:0016020">
    <property type="term" value="C:membrane"/>
    <property type="evidence" value="ECO:0007669"/>
    <property type="project" value="InterPro"/>
</dbReference>
<keyword evidence="4" id="KW-1185">Reference proteome</keyword>
<dbReference type="OrthoDB" id="9030204at2759"/>
<reference evidence="4" key="1">
    <citation type="journal article" date="2015" name="PLoS Genet.">
        <title>Genome Sequence and Transcriptome Analyses of Chrysochromulina tobin: Metabolic Tools for Enhanced Algal Fitness in the Prominent Order Prymnesiales (Haptophyceae).</title>
        <authorList>
            <person name="Hovde B.T."/>
            <person name="Deodato C.R."/>
            <person name="Hunsperger H.M."/>
            <person name="Ryken S.A."/>
            <person name="Yost W."/>
            <person name="Jha R.K."/>
            <person name="Patterson J."/>
            <person name="Monnat R.J. Jr."/>
            <person name="Barlow S.B."/>
            <person name="Starkenburg S.R."/>
            <person name="Cattolico R.A."/>
        </authorList>
    </citation>
    <scope>NUCLEOTIDE SEQUENCE</scope>
    <source>
        <strain evidence="4">CCMP291</strain>
    </source>
</reference>
<dbReference type="EMBL" id="JWZX01001895">
    <property type="protein sequence ID" value="KOO31923.1"/>
    <property type="molecule type" value="Genomic_DNA"/>
</dbReference>
<dbReference type="InterPro" id="IPR006757">
    <property type="entry name" value="OGF_rcpt"/>
</dbReference>
<dbReference type="Proteomes" id="UP000037460">
    <property type="component" value="Unassembled WGS sequence"/>
</dbReference>
<dbReference type="PANTHER" id="PTHR14015:SF2">
    <property type="entry name" value="OPIOID GROWTH FACTOR RECEPTOR (OGFR) CONSERVED DOMAIN-CONTAINING PROTEIN"/>
    <property type="match status" value="1"/>
</dbReference>
<accession>A0A0M0K0L1</accession>
<dbReference type="AlphaFoldDB" id="A0A0M0K0L1"/>
<feature type="domain" description="Opioid growth factor receptor (OGFr) conserved" evidence="2">
    <location>
        <begin position="27"/>
        <end position="189"/>
    </location>
</feature>